<gene>
    <name evidence="7" type="ORF">U9M48_018318</name>
</gene>
<dbReference type="InterPro" id="IPR011050">
    <property type="entry name" value="Pectin_lyase_fold/virulence"/>
</dbReference>
<evidence type="ECO:0000313" key="7">
    <source>
        <dbReference type="EMBL" id="WVZ69547.1"/>
    </source>
</evidence>
<dbReference type="AlphaFoldDB" id="A0AAQ3TCK8"/>
<keyword evidence="8" id="KW-1185">Reference proteome</keyword>
<dbReference type="GO" id="GO:0042545">
    <property type="term" value="P:cell wall modification"/>
    <property type="evidence" value="ECO:0007669"/>
    <property type="project" value="InterPro"/>
</dbReference>
<proteinExistence type="inferred from homology"/>
<dbReference type="GO" id="GO:0045490">
    <property type="term" value="P:pectin catabolic process"/>
    <property type="evidence" value="ECO:0007669"/>
    <property type="project" value="TreeGrafter"/>
</dbReference>
<dbReference type="PANTHER" id="PTHR31321">
    <property type="entry name" value="ACYL-COA THIOESTER HYDROLASE YBHC-RELATED"/>
    <property type="match status" value="1"/>
</dbReference>
<dbReference type="SUPFAM" id="SSF51126">
    <property type="entry name" value="Pectin lyase-like"/>
    <property type="match status" value="1"/>
</dbReference>
<dbReference type="Pfam" id="PF01095">
    <property type="entry name" value="Pectinesterase"/>
    <property type="match status" value="1"/>
</dbReference>
<evidence type="ECO:0000256" key="2">
    <source>
        <dbReference type="ARBA" id="ARBA00008891"/>
    </source>
</evidence>
<evidence type="ECO:0000256" key="3">
    <source>
        <dbReference type="ARBA" id="ARBA00013229"/>
    </source>
</evidence>
<dbReference type="EMBL" id="CP144748">
    <property type="protein sequence ID" value="WVZ69547.1"/>
    <property type="molecule type" value="Genomic_DNA"/>
</dbReference>
<dbReference type="EC" id="3.1.1.11" evidence="3"/>
<sequence>MPGSPQLVLTVDRSGRGDHRTIQDAIDAAPADTAGGSVVVIRIKPGEEKVVVGKPRISLVGTNAGSTVVTWNESSSVVAASAASPSSTVSVLASDFIAKRLTFQNTIGSSGPAVTVRVAGDRAAFYGCRFVSSQDTLLDDTGRHYYRGCYVEGATDLICGNGKALFDKCHLHSTSPVGGAGAFTAHRRSSESEDTGFSFVGCRLTGLGVATSILGRPRGPCSRVVFALSYMSSTVSPEGWDDDCSDPAKRRCRTAFYGQYQCYGEGSKTDGRVAWSRDLSQAEAAPFITKVWVGGQEWLR</sequence>
<comment type="pathway">
    <text evidence="1">Glycan metabolism; pectin degradation; 2-dehydro-3-deoxy-D-gluconate from pectin: step 1/5.</text>
</comment>
<organism evidence="7 8">
    <name type="scientific">Paspalum notatum var. saurae</name>
    <dbReference type="NCBI Taxonomy" id="547442"/>
    <lineage>
        <taxon>Eukaryota</taxon>
        <taxon>Viridiplantae</taxon>
        <taxon>Streptophyta</taxon>
        <taxon>Embryophyta</taxon>
        <taxon>Tracheophyta</taxon>
        <taxon>Spermatophyta</taxon>
        <taxon>Magnoliopsida</taxon>
        <taxon>Liliopsida</taxon>
        <taxon>Poales</taxon>
        <taxon>Poaceae</taxon>
        <taxon>PACMAD clade</taxon>
        <taxon>Panicoideae</taxon>
        <taxon>Andropogonodae</taxon>
        <taxon>Paspaleae</taxon>
        <taxon>Paspalinae</taxon>
        <taxon>Paspalum</taxon>
    </lineage>
</organism>
<name>A0AAQ3TCK8_PASNO</name>
<dbReference type="InterPro" id="IPR000070">
    <property type="entry name" value="Pectinesterase_cat"/>
</dbReference>
<protein>
    <recommendedName>
        <fullName evidence="3">pectinesterase</fullName>
        <ecNumber evidence="3">3.1.1.11</ecNumber>
    </recommendedName>
</protein>
<feature type="domain" description="Pectinesterase catalytic" evidence="6">
    <location>
        <begin position="10"/>
        <end position="295"/>
    </location>
</feature>
<evidence type="ECO:0000256" key="1">
    <source>
        <dbReference type="ARBA" id="ARBA00005184"/>
    </source>
</evidence>
<evidence type="ECO:0000256" key="5">
    <source>
        <dbReference type="ARBA" id="ARBA00023085"/>
    </source>
</evidence>
<comment type="similarity">
    <text evidence="2">Belongs to the pectinesterase family.</text>
</comment>
<evidence type="ECO:0000256" key="4">
    <source>
        <dbReference type="ARBA" id="ARBA00022801"/>
    </source>
</evidence>
<dbReference type="Gene3D" id="2.160.20.10">
    <property type="entry name" value="Single-stranded right-handed beta-helix, Pectin lyase-like"/>
    <property type="match status" value="1"/>
</dbReference>
<reference evidence="7 8" key="1">
    <citation type="submission" date="2024-02" db="EMBL/GenBank/DDBJ databases">
        <title>High-quality chromosome-scale genome assembly of Pensacola bahiagrass (Paspalum notatum Flugge var. saurae).</title>
        <authorList>
            <person name="Vega J.M."/>
            <person name="Podio M."/>
            <person name="Orjuela J."/>
            <person name="Siena L.A."/>
            <person name="Pessino S.C."/>
            <person name="Combes M.C."/>
            <person name="Mariac C."/>
            <person name="Albertini E."/>
            <person name="Pupilli F."/>
            <person name="Ortiz J.P.A."/>
            <person name="Leblanc O."/>
        </authorList>
    </citation>
    <scope>NUCLEOTIDE SEQUENCE [LARGE SCALE GENOMIC DNA]</scope>
    <source>
        <strain evidence="7">R1</strain>
        <tissue evidence="7">Leaf</tissue>
    </source>
</reference>
<dbReference type="InterPro" id="IPR012334">
    <property type="entry name" value="Pectin_lyas_fold"/>
</dbReference>
<keyword evidence="5" id="KW-0063">Aspartyl esterase</keyword>
<dbReference type="GO" id="GO:0030599">
    <property type="term" value="F:pectinesterase activity"/>
    <property type="evidence" value="ECO:0007669"/>
    <property type="project" value="UniProtKB-EC"/>
</dbReference>
<dbReference type="PANTHER" id="PTHR31321:SF72">
    <property type="entry name" value="PECTINESTERASE 11-RELATED"/>
    <property type="match status" value="1"/>
</dbReference>
<dbReference type="Proteomes" id="UP001341281">
    <property type="component" value="Chromosome 04"/>
</dbReference>
<keyword evidence="4" id="KW-0378">Hydrolase</keyword>
<evidence type="ECO:0000313" key="8">
    <source>
        <dbReference type="Proteomes" id="UP001341281"/>
    </source>
</evidence>
<accession>A0AAQ3TCK8</accession>
<evidence type="ECO:0000259" key="6">
    <source>
        <dbReference type="Pfam" id="PF01095"/>
    </source>
</evidence>